<keyword evidence="3" id="KW-0813">Transport</keyword>
<dbReference type="Pfam" id="PF03845">
    <property type="entry name" value="Spore_permease"/>
    <property type="match status" value="1"/>
</dbReference>
<evidence type="ECO:0000256" key="4">
    <source>
        <dbReference type="ARBA" id="ARBA00022544"/>
    </source>
</evidence>
<name>A0A2C1D8W8_BACCE</name>
<comment type="subcellular location">
    <subcellularLocation>
        <location evidence="1">Membrane</location>
        <topology evidence="1">Multi-pass membrane protein</topology>
    </subcellularLocation>
</comment>
<dbReference type="GO" id="GO:0009847">
    <property type="term" value="P:spore germination"/>
    <property type="evidence" value="ECO:0007669"/>
    <property type="project" value="InterPro"/>
</dbReference>
<proteinExistence type="inferred from homology"/>
<evidence type="ECO:0000256" key="3">
    <source>
        <dbReference type="ARBA" id="ARBA00022448"/>
    </source>
</evidence>
<evidence type="ECO:0000313" key="9">
    <source>
        <dbReference type="EMBL" id="PGS96892.1"/>
    </source>
</evidence>
<protein>
    <submittedName>
        <fullName evidence="9">Spore gernimation protein</fullName>
    </submittedName>
</protein>
<dbReference type="InterPro" id="IPR004761">
    <property type="entry name" value="Spore_GerAB"/>
</dbReference>
<evidence type="ECO:0000256" key="2">
    <source>
        <dbReference type="ARBA" id="ARBA00007998"/>
    </source>
</evidence>
<evidence type="ECO:0000256" key="1">
    <source>
        <dbReference type="ARBA" id="ARBA00004141"/>
    </source>
</evidence>
<keyword evidence="7 8" id="KW-0472">Membrane</keyword>
<dbReference type="AlphaFoldDB" id="A0A2C1D8W8"/>
<dbReference type="RefSeq" id="WP_180236460.1">
    <property type="nucleotide sequence ID" value="NZ_NULO01000083.1"/>
</dbReference>
<comment type="similarity">
    <text evidence="2">Belongs to the amino acid-polyamine-organocation (APC) superfamily. Spore germination protein (SGP) (TC 2.A.3.9) family.</text>
</comment>
<feature type="transmembrane region" description="Helical" evidence="8">
    <location>
        <begin position="75"/>
        <end position="98"/>
    </location>
</feature>
<dbReference type="Gene3D" id="1.20.1740.10">
    <property type="entry name" value="Amino acid/polyamine transporter I"/>
    <property type="match status" value="1"/>
</dbReference>
<dbReference type="PANTHER" id="PTHR34975:SF2">
    <property type="entry name" value="SPORE GERMINATION PROTEIN A2"/>
    <property type="match status" value="1"/>
</dbReference>
<evidence type="ECO:0000313" key="10">
    <source>
        <dbReference type="Proteomes" id="UP000225872"/>
    </source>
</evidence>
<feature type="non-terminal residue" evidence="9">
    <location>
        <position position="99"/>
    </location>
</feature>
<dbReference type="PANTHER" id="PTHR34975">
    <property type="entry name" value="SPORE GERMINATION PROTEIN A2"/>
    <property type="match status" value="1"/>
</dbReference>
<keyword evidence="5 8" id="KW-0812">Transmembrane</keyword>
<feature type="transmembrane region" description="Helical" evidence="8">
    <location>
        <begin position="42"/>
        <end position="63"/>
    </location>
</feature>
<keyword evidence="4" id="KW-0309">Germination</keyword>
<feature type="transmembrane region" description="Helical" evidence="8">
    <location>
        <begin position="12"/>
        <end position="30"/>
    </location>
</feature>
<evidence type="ECO:0000256" key="6">
    <source>
        <dbReference type="ARBA" id="ARBA00022989"/>
    </source>
</evidence>
<accession>A0A2C1D8W8</accession>
<dbReference type="GO" id="GO:0016020">
    <property type="term" value="C:membrane"/>
    <property type="evidence" value="ECO:0007669"/>
    <property type="project" value="UniProtKB-SubCell"/>
</dbReference>
<organism evidence="9 10">
    <name type="scientific">Bacillus cereus</name>
    <dbReference type="NCBI Taxonomy" id="1396"/>
    <lineage>
        <taxon>Bacteria</taxon>
        <taxon>Bacillati</taxon>
        <taxon>Bacillota</taxon>
        <taxon>Bacilli</taxon>
        <taxon>Bacillales</taxon>
        <taxon>Bacillaceae</taxon>
        <taxon>Bacillus</taxon>
        <taxon>Bacillus cereus group</taxon>
    </lineage>
</organism>
<gene>
    <name evidence="9" type="ORF">COD09_21475</name>
</gene>
<dbReference type="EMBL" id="NULO01000083">
    <property type="protein sequence ID" value="PGS96892.1"/>
    <property type="molecule type" value="Genomic_DNA"/>
</dbReference>
<keyword evidence="6 8" id="KW-1133">Transmembrane helix</keyword>
<sequence>MKKYAYNDITLIQYIVLINGMQVGTGVLSLPRVLAEKAGTDGWIAILIGWIFSTISGVFMVKTAARYPEDTIYDILIRLFGKIVGKAFVVIYMMYFAFY</sequence>
<evidence type="ECO:0000256" key="8">
    <source>
        <dbReference type="SAM" id="Phobius"/>
    </source>
</evidence>
<reference evidence="9 10" key="1">
    <citation type="submission" date="2017-09" db="EMBL/GenBank/DDBJ databases">
        <title>Large-scale bioinformatics analysis of Bacillus genomes uncovers conserved roles of natural products in bacterial physiology.</title>
        <authorList>
            <consortium name="Agbiome Team Llc"/>
            <person name="Bleich R.M."/>
            <person name="Grubbs K.J."/>
            <person name="Santa Maria K.C."/>
            <person name="Allen S.E."/>
            <person name="Farag S."/>
            <person name="Shank E.A."/>
            <person name="Bowers A."/>
        </authorList>
    </citation>
    <scope>NUCLEOTIDE SEQUENCE [LARGE SCALE GENOMIC DNA]</scope>
    <source>
        <strain evidence="9 10">AFS041432</strain>
    </source>
</reference>
<evidence type="ECO:0000256" key="5">
    <source>
        <dbReference type="ARBA" id="ARBA00022692"/>
    </source>
</evidence>
<evidence type="ECO:0000256" key="7">
    <source>
        <dbReference type="ARBA" id="ARBA00023136"/>
    </source>
</evidence>
<comment type="caution">
    <text evidence="9">The sequence shown here is derived from an EMBL/GenBank/DDBJ whole genome shotgun (WGS) entry which is preliminary data.</text>
</comment>
<dbReference type="Proteomes" id="UP000225872">
    <property type="component" value="Unassembled WGS sequence"/>
</dbReference>